<sequence>MNQPLQLPESLTAIFTRFANSYSSSGIRFSDFPGRWVAFQATELERGTERPLLDIEPPKDDVLEAKDKFDADATAAAGAGVEVITVSMYLAQQSMVVCSADETDEPGPSNPMLSISVSSSEQSLGVSGYVELDSEGAPVRIGQLLPLFSISKDAR</sequence>
<proteinExistence type="predicted"/>
<keyword evidence="2" id="KW-1185">Reference proteome</keyword>
<dbReference type="RefSeq" id="WP_169162347.1">
    <property type="nucleotide sequence ID" value="NZ_JABBFW010000018.1"/>
</dbReference>
<evidence type="ECO:0000313" key="2">
    <source>
        <dbReference type="Proteomes" id="UP000574067"/>
    </source>
</evidence>
<comment type="caution">
    <text evidence="1">The sequence shown here is derived from an EMBL/GenBank/DDBJ whole genome shotgun (WGS) entry which is preliminary data.</text>
</comment>
<name>A0A848FDJ1_9BURK</name>
<dbReference type="EMBL" id="JABBFW010000018">
    <property type="protein sequence ID" value="NML17448.1"/>
    <property type="molecule type" value="Genomic_DNA"/>
</dbReference>
<protein>
    <submittedName>
        <fullName evidence="1">Uncharacterized protein</fullName>
    </submittedName>
</protein>
<organism evidence="1 2">
    <name type="scientific">Azohydromonas caseinilytica</name>
    <dbReference type="NCBI Taxonomy" id="2728836"/>
    <lineage>
        <taxon>Bacteria</taxon>
        <taxon>Pseudomonadati</taxon>
        <taxon>Pseudomonadota</taxon>
        <taxon>Betaproteobacteria</taxon>
        <taxon>Burkholderiales</taxon>
        <taxon>Sphaerotilaceae</taxon>
        <taxon>Azohydromonas</taxon>
    </lineage>
</organism>
<reference evidence="1 2" key="1">
    <citation type="submission" date="2020-04" db="EMBL/GenBank/DDBJ databases">
        <title>Azohydromonas sp. isolated from soil.</title>
        <authorList>
            <person name="Dahal R.H."/>
        </authorList>
    </citation>
    <scope>NUCLEOTIDE SEQUENCE [LARGE SCALE GENOMIC DNA]</scope>
    <source>
        <strain evidence="1 2">G-1-1-14</strain>
    </source>
</reference>
<dbReference type="Proteomes" id="UP000574067">
    <property type="component" value="Unassembled WGS sequence"/>
</dbReference>
<accession>A0A848FDJ1</accession>
<evidence type="ECO:0000313" key="1">
    <source>
        <dbReference type="EMBL" id="NML17448.1"/>
    </source>
</evidence>
<dbReference type="AlphaFoldDB" id="A0A848FDJ1"/>
<gene>
    <name evidence="1" type="ORF">HHL10_20975</name>
</gene>